<feature type="region of interest" description="Disordered" evidence="1">
    <location>
        <begin position="1"/>
        <end position="25"/>
    </location>
</feature>
<organism evidence="2 3">
    <name type="scientific">Seminavis robusta</name>
    <dbReference type="NCBI Taxonomy" id="568900"/>
    <lineage>
        <taxon>Eukaryota</taxon>
        <taxon>Sar</taxon>
        <taxon>Stramenopiles</taxon>
        <taxon>Ochrophyta</taxon>
        <taxon>Bacillariophyta</taxon>
        <taxon>Bacillariophyceae</taxon>
        <taxon>Bacillariophycidae</taxon>
        <taxon>Naviculales</taxon>
        <taxon>Naviculaceae</taxon>
        <taxon>Seminavis</taxon>
    </lineage>
</organism>
<evidence type="ECO:0000313" key="3">
    <source>
        <dbReference type="Proteomes" id="UP001153069"/>
    </source>
</evidence>
<dbReference type="AlphaFoldDB" id="A0A9N8HYR5"/>
<comment type="caution">
    <text evidence="2">The sequence shown here is derived from an EMBL/GenBank/DDBJ whole genome shotgun (WGS) entry which is preliminary data.</text>
</comment>
<dbReference type="EMBL" id="CAICTM010003009">
    <property type="protein sequence ID" value="CAB9530726.1"/>
    <property type="molecule type" value="Genomic_DNA"/>
</dbReference>
<keyword evidence="3" id="KW-1185">Reference proteome</keyword>
<feature type="region of interest" description="Disordered" evidence="1">
    <location>
        <begin position="318"/>
        <end position="375"/>
    </location>
</feature>
<feature type="region of interest" description="Disordered" evidence="1">
    <location>
        <begin position="86"/>
        <end position="117"/>
    </location>
</feature>
<reference evidence="2" key="1">
    <citation type="submission" date="2020-06" db="EMBL/GenBank/DDBJ databases">
        <authorList>
            <consortium name="Plant Systems Biology data submission"/>
        </authorList>
    </citation>
    <scope>NUCLEOTIDE SEQUENCE</scope>
    <source>
        <strain evidence="2">D6</strain>
    </source>
</reference>
<dbReference type="Proteomes" id="UP001153069">
    <property type="component" value="Unassembled WGS sequence"/>
</dbReference>
<feature type="compositionally biased region" description="Low complexity" evidence="1">
    <location>
        <begin position="100"/>
        <end position="117"/>
    </location>
</feature>
<feature type="compositionally biased region" description="Basic and acidic residues" evidence="1">
    <location>
        <begin position="337"/>
        <end position="368"/>
    </location>
</feature>
<sequence length="375" mass="42009">MAGDEDTSNSKKRSRESDDEQEIDEAFFKSIGMQSKNQIEAAIRGCHDQFVCSVGDLRLVGEIDGGIKDLFPQLGLRARVQSWYDEGKKKEQKEDDRQNTPATTTTGAPAPGGAPAGAITNMVNPGAQIPPYSAMMMGLMQQPQFMNNTNPVIPKTRECRKVKYVLMDLYLNSLFLPLRIGHASELRYLAKTVNDRQFRGNKNFLSKVRQALDLVDCFWTVHVRQRAIFGGFASSAQALEAFSLIDTLVVKFLHYKSDPYELAPTAQRSSALIGVAEELQRKQLHGVVRENRPDWTSPATGGATLVRWIQDFEKQFKPRPKEARKPRSRRVKLLSKQQHETSTKEKDDDDTTNKEKEADSSSKGKDAPDATSTTI</sequence>
<evidence type="ECO:0000313" key="2">
    <source>
        <dbReference type="EMBL" id="CAB9530726.1"/>
    </source>
</evidence>
<gene>
    <name evidence="2" type="ORF">SEMRO_3011_G342100.1</name>
</gene>
<proteinExistence type="predicted"/>
<protein>
    <submittedName>
        <fullName evidence="2">Uncharacterized protein</fullName>
    </submittedName>
</protein>
<evidence type="ECO:0000256" key="1">
    <source>
        <dbReference type="SAM" id="MobiDB-lite"/>
    </source>
</evidence>
<name>A0A9N8HYR5_9STRA</name>
<feature type="compositionally biased region" description="Basic and acidic residues" evidence="1">
    <location>
        <begin position="86"/>
        <end position="98"/>
    </location>
</feature>
<accession>A0A9N8HYR5</accession>